<dbReference type="EMBL" id="JACHNZ010000018">
    <property type="protein sequence ID" value="MBB4632192.1"/>
    <property type="molecule type" value="Genomic_DNA"/>
</dbReference>
<sequence length="186" mass="19502">MDVAPYLSGQLLLSMPGMADPRFERVVIAMCVHDAESALGLAVNKIRDDIDVRGLLEQLDVDPGVAPAVPVFDGGPVEPGRGFVLHSPEYEGQSTLSVGGRWALTATLDILRDIAAGKGPQRWLIALGYAGWGPGQLDDEMTRHGWFAAPGNAGLLFDAPIDSRWTSAFAGAGIDVGLLSASAGHA</sequence>
<dbReference type="Proteomes" id="UP000566324">
    <property type="component" value="Unassembled WGS sequence"/>
</dbReference>
<dbReference type="GO" id="GO:0005829">
    <property type="term" value="C:cytosol"/>
    <property type="evidence" value="ECO:0007669"/>
    <property type="project" value="TreeGrafter"/>
</dbReference>
<reference evidence="3 4" key="1">
    <citation type="submission" date="2020-08" db="EMBL/GenBank/DDBJ databases">
        <title>Genomic Encyclopedia of Type Strains, Phase IV (KMG-IV): sequencing the most valuable type-strain genomes for metagenomic binning, comparative biology and taxonomic classification.</title>
        <authorList>
            <person name="Goeker M."/>
        </authorList>
    </citation>
    <scope>NUCLEOTIDE SEQUENCE [LARGE SCALE GENOMIC DNA]</scope>
    <source>
        <strain evidence="3 4">DSM 17328</strain>
    </source>
</reference>
<accession>A0A7W7B3B4</accession>
<dbReference type="PANTHER" id="PTHR30327">
    <property type="entry name" value="UNCHARACTERIZED PROTEIN YQGE"/>
    <property type="match status" value="1"/>
</dbReference>
<dbReference type="SUPFAM" id="SSF143456">
    <property type="entry name" value="VC0467-like"/>
    <property type="match status" value="1"/>
</dbReference>
<dbReference type="Pfam" id="PF02622">
    <property type="entry name" value="DUF179"/>
    <property type="match status" value="1"/>
</dbReference>
<dbReference type="Gene3D" id="3.40.1740.10">
    <property type="entry name" value="VC0467-like"/>
    <property type="match status" value="1"/>
</dbReference>
<evidence type="ECO:0000256" key="2">
    <source>
        <dbReference type="HAMAP-Rule" id="MF_00758"/>
    </source>
</evidence>
<proteinExistence type="inferred from homology"/>
<evidence type="ECO:0000256" key="1">
    <source>
        <dbReference type="ARBA" id="ARBA00009600"/>
    </source>
</evidence>
<protein>
    <recommendedName>
        <fullName evidence="2">UPF0301 protein GGQ98_001811</fullName>
    </recommendedName>
</protein>
<dbReference type="HAMAP" id="MF_00758">
    <property type="entry name" value="UPF0301"/>
    <property type="match status" value="1"/>
</dbReference>
<keyword evidence="4" id="KW-1185">Reference proteome</keyword>
<dbReference type="InterPro" id="IPR003774">
    <property type="entry name" value="AlgH-like"/>
</dbReference>
<evidence type="ECO:0000313" key="4">
    <source>
        <dbReference type="Proteomes" id="UP000566324"/>
    </source>
</evidence>
<evidence type="ECO:0000313" key="3">
    <source>
        <dbReference type="EMBL" id="MBB4632192.1"/>
    </source>
</evidence>
<comment type="similarity">
    <text evidence="1 2">Belongs to the UPF0301 (AlgH) family.</text>
</comment>
<gene>
    <name evidence="3" type="ORF">GGQ98_001811</name>
</gene>
<dbReference type="AlphaFoldDB" id="A0A7W7B3B4"/>
<comment type="caution">
    <text evidence="3">The sequence shown here is derived from an EMBL/GenBank/DDBJ whole genome shotgun (WGS) entry which is preliminary data.</text>
</comment>
<name>A0A7W7B3B4_9SPHN</name>
<dbReference type="RefSeq" id="WP_184068286.1">
    <property type="nucleotide sequence ID" value="NZ_JACHNZ010000018.1"/>
</dbReference>
<organism evidence="3 4">
    <name type="scientific">Sphingosinicella soli</name>
    <dbReference type="NCBI Taxonomy" id="333708"/>
    <lineage>
        <taxon>Bacteria</taxon>
        <taxon>Pseudomonadati</taxon>
        <taxon>Pseudomonadota</taxon>
        <taxon>Alphaproteobacteria</taxon>
        <taxon>Sphingomonadales</taxon>
        <taxon>Sphingosinicellaceae</taxon>
        <taxon>Sphingosinicella</taxon>
    </lineage>
</organism>
<dbReference type="PANTHER" id="PTHR30327:SF1">
    <property type="entry name" value="UPF0301 PROTEIN YQGE"/>
    <property type="match status" value="1"/>
</dbReference>